<dbReference type="InterPro" id="IPR010994">
    <property type="entry name" value="RuvA_2-like"/>
</dbReference>
<evidence type="ECO:0008006" key="4">
    <source>
        <dbReference type="Google" id="ProtNLM"/>
    </source>
</evidence>
<evidence type="ECO:0000256" key="1">
    <source>
        <dbReference type="SAM" id="SignalP"/>
    </source>
</evidence>
<gene>
    <name evidence="2" type="ORF">BN536_00588</name>
</gene>
<accession>R5VD41</accession>
<proteinExistence type="predicted"/>
<dbReference type="EMBL" id="CBAT010000225">
    <property type="protein sequence ID" value="CCZ88280.1"/>
    <property type="molecule type" value="Genomic_DNA"/>
</dbReference>
<organism evidence="2 3">
    <name type="scientific">Phocaeicola plebeius CAG:211</name>
    <dbReference type="NCBI Taxonomy" id="1263052"/>
    <lineage>
        <taxon>Bacteria</taxon>
        <taxon>Pseudomonadati</taxon>
        <taxon>Bacteroidota</taxon>
        <taxon>Bacteroidia</taxon>
        <taxon>Bacteroidales</taxon>
        <taxon>Bacteroidaceae</taxon>
        <taxon>Phocaeicola</taxon>
    </lineage>
</organism>
<protein>
    <recommendedName>
        <fullName evidence="4">Helix-hairpin-helix domain-containing protein</fullName>
    </recommendedName>
</protein>
<evidence type="ECO:0000313" key="2">
    <source>
        <dbReference type="EMBL" id="CCZ88280.1"/>
    </source>
</evidence>
<evidence type="ECO:0000313" key="3">
    <source>
        <dbReference type="Proteomes" id="UP000018372"/>
    </source>
</evidence>
<dbReference type="Gene3D" id="1.10.150.280">
    <property type="entry name" value="AF1531-like domain"/>
    <property type="match status" value="1"/>
</dbReference>
<dbReference type="SUPFAM" id="SSF47781">
    <property type="entry name" value="RuvA domain 2-like"/>
    <property type="match status" value="1"/>
</dbReference>
<name>R5VD41_9BACT</name>
<dbReference type="Proteomes" id="UP000018372">
    <property type="component" value="Unassembled WGS sequence"/>
</dbReference>
<comment type="caution">
    <text evidence="2">The sequence shown here is derived from an EMBL/GenBank/DDBJ whole genome shotgun (WGS) entry which is preliminary data.</text>
</comment>
<dbReference type="AlphaFoldDB" id="R5VD41"/>
<sequence length="680" mass="80174">MWKKYVSLCVSVIFTCLNVCAQSAWMEWEEQIGEEADLSSWEEQYENLSELAEHPFNINMVTKEELEQLPFLSDKMVENILYYVYKYGPLVSLNELWGVEGMDKQTQMFLKDFIYVGNSVEKQAFSWKNLWKYNKQEVWMRTDIPLNEKAGYADIPLGEEEKFASKRYYGDPYYLNLRYKFQFQQKVYVSLVVEKDAGEPFFNLYNRKGFDFYNASVQLNDFGKLHTLVLGNYKASFGYGLVMNMGFSMGKYTSFYALNRTGKGLSKYTSMNEANYLQGAGASWKWKNRWLLTGFVSFRNQDATVDNKCITTLKTDGYHRLKKDMEKKNTVFNTLVGSNLTYDGKYFEGGFTAVYNVFNKVLNPAERLYNRYYPRGRYFYNVGVNYKWYRGKFVFSGETAVDKQGKIATLNQLTYSPVVNTSLIVINRYYDKKYQSLYANGFGENSRIQNETGLFIGLETSLLSRIKLLCYGDFFYFPWYRYLVDKKKTIGMEGVFQVSYSPSNSLDMLIKYSYKNKAKNYQDTEESKLVLPNIRQRLHYQLTYSPLSVLRWKTVVEYVRSEVWKREASNGWALGSSVKVDIPRLSLRTSLSGIWFHTQDYTSRVYMYEQGLLYAFSMMSLYGRGERWAWTMDYNWKKRLTFQVKWGWTHYRDRSTISSGAEEIQGSNKYDLQFQIRLKW</sequence>
<reference evidence="2" key="1">
    <citation type="submission" date="2012-11" db="EMBL/GenBank/DDBJ databases">
        <title>Dependencies among metagenomic species, viruses, plasmids and units of genetic variation.</title>
        <authorList>
            <person name="Nielsen H.B."/>
            <person name="Almeida M."/>
            <person name="Juncker A.S."/>
            <person name="Rasmussen S."/>
            <person name="Li J."/>
            <person name="Sunagawa S."/>
            <person name="Plichta D."/>
            <person name="Gautier L."/>
            <person name="Le Chatelier E."/>
            <person name="Peletier E."/>
            <person name="Bonde I."/>
            <person name="Nielsen T."/>
            <person name="Manichanh C."/>
            <person name="Arumugam M."/>
            <person name="Batto J."/>
            <person name="Santos M.B.Q.D."/>
            <person name="Blom N."/>
            <person name="Borruel N."/>
            <person name="Burgdorf K.S."/>
            <person name="Boumezbeur F."/>
            <person name="Casellas F."/>
            <person name="Dore J."/>
            <person name="Guarner F."/>
            <person name="Hansen T."/>
            <person name="Hildebrand F."/>
            <person name="Kaas R.S."/>
            <person name="Kennedy S."/>
            <person name="Kristiansen K."/>
            <person name="Kultima J.R."/>
            <person name="Leonard P."/>
            <person name="Levenez F."/>
            <person name="Lund O."/>
            <person name="Moumen B."/>
            <person name="Le Paslier D."/>
            <person name="Pons N."/>
            <person name="Pedersen O."/>
            <person name="Prifti E."/>
            <person name="Qin J."/>
            <person name="Raes J."/>
            <person name="Tap J."/>
            <person name="Tims S."/>
            <person name="Ussery D.W."/>
            <person name="Yamada T."/>
            <person name="MetaHit consortium"/>
            <person name="Renault P."/>
            <person name="Sicheritz-Ponten T."/>
            <person name="Bork P."/>
            <person name="Wang J."/>
            <person name="Brunak S."/>
            <person name="Ehrlich S.D."/>
        </authorList>
    </citation>
    <scope>NUCLEOTIDE SEQUENCE [LARGE SCALE GENOMIC DNA]</scope>
</reference>
<keyword evidence="1" id="KW-0732">Signal</keyword>
<feature type="chain" id="PRO_5004395231" description="Helix-hairpin-helix domain-containing protein" evidence="1">
    <location>
        <begin position="22"/>
        <end position="680"/>
    </location>
</feature>
<feature type="signal peptide" evidence="1">
    <location>
        <begin position="1"/>
        <end position="21"/>
    </location>
</feature>